<dbReference type="PANTHER" id="PTHR32071">
    <property type="entry name" value="TRANSCRIPTIONAL REGULATORY PROTEIN"/>
    <property type="match status" value="1"/>
</dbReference>
<evidence type="ECO:0000313" key="5">
    <source>
        <dbReference type="Proteomes" id="UP000191931"/>
    </source>
</evidence>
<sequence length="366" mass="41412">MTDRFFISSPSMPISSLTMGTPEAMGQSEAFLDFQERLSRVAPVNRPVLILGERGTGKELAATRLHFLSRRWQGPFITLNCASLSPTLLEAELFGHAKGAFTGAHQRRKGRFETADKGTLFLDEIATIPIVAQEKILRAVEYGSFEPVGSSSSIEVDVRIISATNADLEQMAKKGYFMQDLLDRLSFEVLFLPPLRKRGEDILILANHFARRMAVELAREEIPVFTSNAEKKLMNHTWKGNIRELKNVIERAVYRTDTHVINEIIFNPFISPYDDGSFNDRNHVENRNDAPINNQETNTKINKAEIGDLEKMPLKDAIKVLEISMLNKALKASMYNQKEAALHLGLSYDQLRGLIRKYKNDLFPTK</sequence>
<dbReference type="InterPro" id="IPR009057">
    <property type="entry name" value="Homeodomain-like_sf"/>
</dbReference>
<dbReference type="InterPro" id="IPR002078">
    <property type="entry name" value="Sigma_54_int"/>
</dbReference>
<name>A0A1W1H7F6_9BACT</name>
<dbReference type="RefSeq" id="WP_245809424.1">
    <property type="nucleotide sequence ID" value="NZ_LT828548.1"/>
</dbReference>
<dbReference type="GO" id="GO:0003677">
    <property type="term" value="F:DNA binding"/>
    <property type="evidence" value="ECO:0007669"/>
    <property type="project" value="UniProtKB-KW"/>
</dbReference>
<evidence type="ECO:0000313" key="4">
    <source>
        <dbReference type="EMBL" id="SLM28407.1"/>
    </source>
</evidence>
<dbReference type="SMART" id="SM00382">
    <property type="entry name" value="AAA"/>
    <property type="match status" value="1"/>
</dbReference>
<keyword evidence="5" id="KW-1185">Reference proteome</keyword>
<dbReference type="Gene3D" id="1.10.10.60">
    <property type="entry name" value="Homeodomain-like"/>
    <property type="match status" value="1"/>
</dbReference>
<protein>
    <submittedName>
        <fullName evidence="4">DNA-binding transcriptional activator</fullName>
    </submittedName>
</protein>
<dbReference type="Gene3D" id="3.40.50.300">
    <property type="entry name" value="P-loop containing nucleotide triphosphate hydrolases"/>
    <property type="match status" value="1"/>
</dbReference>
<gene>
    <name evidence="4" type="primary">pspF</name>
    <name evidence="4" type="ORF">MTBBW1_1310105</name>
</gene>
<organism evidence="4 5">
    <name type="scientific">Desulfamplus magnetovallimortis</name>
    <dbReference type="NCBI Taxonomy" id="1246637"/>
    <lineage>
        <taxon>Bacteria</taxon>
        <taxon>Pseudomonadati</taxon>
        <taxon>Thermodesulfobacteriota</taxon>
        <taxon>Desulfobacteria</taxon>
        <taxon>Desulfobacterales</taxon>
        <taxon>Desulfobacteraceae</taxon>
        <taxon>Desulfamplus</taxon>
    </lineage>
</organism>
<reference evidence="4 5" key="1">
    <citation type="submission" date="2017-03" db="EMBL/GenBank/DDBJ databases">
        <authorList>
            <person name="Afonso C.L."/>
            <person name="Miller P.J."/>
            <person name="Scott M.A."/>
            <person name="Spackman E."/>
            <person name="Goraichik I."/>
            <person name="Dimitrov K.M."/>
            <person name="Suarez D.L."/>
            <person name="Swayne D.E."/>
        </authorList>
    </citation>
    <scope>NUCLEOTIDE SEQUENCE [LARGE SCALE GENOMIC DNA]</scope>
    <source>
        <strain evidence="4">PRJEB14757</strain>
    </source>
</reference>
<dbReference type="GO" id="GO:0005524">
    <property type="term" value="F:ATP binding"/>
    <property type="evidence" value="ECO:0007669"/>
    <property type="project" value="UniProtKB-KW"/>
</dbReference>
<dbReference type="GO" id="GO:0006355">
    <property type="term" value="P:regulation of DNA-templated transcription"/>
    <property type="evidence" value="ECO:0007669"/>
    <property type="project" value="InterPro"/>
</dbReference>
<dbReference type="Gene3D" id="1.10.8.60">
    <property type="match status" value="1"/>
</dbReference>
<keyword evidence="4" id="KW-0238">DNA-binding</keyword>
<dbReference type="InterPro" id="IPR003593">
    <property type="entry name" value="AAA+_ATPase"/>
</dbReference>
<dbReference type="FunFam" id="3.40.50.300:FF:000006">
    <property type="entry name" value="DNA-binding transcriptional regulator NtrC"/>
    <property type="match status" value="1"/>
</dbReference>
<evidence type="ECO:0000256" key="2">
    <source>
        <dbReference type="ARBA" id="ARBA00022840"/>
    </source>
</evidence>
<dbReference type="AlphaFoldDB" id="A0A1W1H7F6"/>
<dbReference type="STRING" id="1246637.MTBBW1_1310105"/>
<keyword evidence="2" id="KW-0067">ATP-binding</keyword>
<dbReference type="PROSITE" id="PS00676">
    <property type="entry name" value="SIGMA54_INTERACT_2"/>
    <property type="match status" value="1"/>
</dbReference>
<feature type="domain" description="Sigma-54 factor interaction" evidence="3">
    <location>
        <begin position="24"/>
        <end position="254"/>
    </location>
</feature>
<dbReference type="Proteomes" id="UP000191931">
    <property type="component" value="Unassembled WGS sequence"/>
</dbReference>
<dbReference type="InterPro" id="IPR027417">
    <property type="entry name" value="P-loop_NTPase"/>
</dbReference>
<dbReference type="NCBIfam" id="TIGR02974">
    <property type="entry name" value="phageshock_pspF"/>
    <property type="match status" value="1"/>
</dbReference>
<dbReference type="Pfam" id="PF25601">
    <property type="entry name" value="AAA_lid_14"/>
    <property type="match status" value="1"/>
</dbReference>
<dbReference type="Pfam" id="PF00158">
    <property type="entry name" value="Sigma54_activat"/>
    <property type="match status" value="1"/>
</dbReference>
<proteinExistence type="predicted"/>
<dbReference type="SUPFAM" id="SSF52540">
    <property type="entry name" value="P-loop containing nucleoside triphosphate hydrolases"/>
    <property type="match status" value="1"/>
</dbReference>
<dbReference type="InterPro" id="IPR058031">
    <property type="entry name" value="AAA_lid_NorR"/>
</dbReference>
<accession>A0A1W1H7F6</accession>
<dbReference type="InterPro" id="IPR025943">
    <property type="entry name" value="Sigma_54_int_dom_ATP-bd_2"/>
</dbReference>
<dbReference type="PROSITE" id="PS50045">
    <property type="entry name" value="SIGMA54_INTERACT_4"/>
    <property type="match status" value="1"/>
</dbReference>
<evidence type="ECO:0000259" key="3">
    <source>
        <dbReference type="PROSITE" id="PS50045"/>
    </source>
</evidence>
<dbReference type="SUPFAM" id="SSF46689">
    <property type="entry name" value="Homeodomain-like"/>
    <property type="match status" value="1"/>
</dbReference>
<keyword evidence="1" id="KW-0547">Nucleotide-binding</keyword>
<dbReference type="EMBL" id="FWEV01000037">
    <property type="protein sequence ID" value="SLM28407.1"/>
    <property type="molecule type" value="Genomic_DNA"/>
</dbReference>
<evidence type="ECO:0000256" key="1">
    <source>
        <dbReference type="ARBA" id="ARBA00022741"/>
    </source>
</evidence>
<dbReference type="PANTHER" id="PTHR32071:SF38">
    <property type="entry name" value="PSP OPERON TRANSCRIPTIONAL ACTIVATOR"/>
    <property type="match status" value="1"/>
</dbReference>
<dbReference type="CDD" id="cd00009">
    <property type="entry name" value="AAA"/>
    <property type="match status" value="1"/>
</dbReference>
<dbReference type="InterPro" id="IPR014317">
    <property type="entry name" value="Transcription_activator_PspF"/>
</dbReference>